<evidence type="ECO:0000256" key="5">
    <source>
        <dbReference type="ARBA" id="ARBA00022777"/>
    </source>
</evidence>
<feature type="domain" description="GHMP kinase N-terminal" evidence="7">
    <location>
        <begin position="66"/>
        <end position="147"/>
    </location>
</feature>
<evidence type="ECO:0000313" key="9">
    <source>
        <dbReference type="EMBL" id="CAI8003862.1"/>
    </source>
</evidence>
<evidence type="ECO:0000256" key="1">
    <source>
        <dbReference type="ARBA" id="ARBA00022605"/>
    </source>
</evidence>
<dbReference type="AlphaFoldDB" id="A0AA35R4G8"/>
<evidence type="ECO:0000259" key="8">
    <source>
        <dbReference type="Pfam" id="PF08544"/>
    </source>
</evidence>
<dbReference type="InterPro" id="IPR036554">
    <property type="entry name" value="GHMP_kinase_C_sf"/>
</dbReference>
<dbReference type="GO" id="GO:0005524">
    <property type="term" value="F:ATP binding"/>
    <property type="evidence" value="ECO:0007669"/>
    <property type="project" value="UniProtKB-KW"/>
</dbReference>
<evidence type="ECO:0000259" key="7">
    <source>
        <dbReference type="Pfam" id="PF00288"/>
    </source>
</evidence>
<proteinExistence type="inferred from homology"/>
<dbReference type="PANTHER" id="PTHR20861:SF1">
    <property type="entry name" value="HOMOSERINE KINASE"/>
    <property type="match status" value="1"/>
</dbReference>
<keyword evidence="10" id="KW-1185">Reference proteome</keyword>
<evidence type="ECO:0000256" key="3">
    <source>
        <dbReference type="ARBA" id="ARBA00022697"/>
    </source>
</evidence>
<dbReference type="PRINTS" id="PR00958">
    <property type="entry name" value="HOMSERKINASE"/>
</dbReference>
<dbReference type="EMBL" id="CASHTH010000545">
    <property type="protein sequence ID" value="CAI8003862.1"/>
    <property type="molecule type" value="Genomic_DNA"/>
</dbReference>
<dbReference type="NCBIfam" id="NF002288">
    <property type="entry name" value="PRK01212.1-4"/>
    <property type="match status" value="1"/>
</dbReference>
<dbReference type="HAMAP" id="MF_00384">
    <property type="entry name" value="Homoser_kinase"/>
    <property type="match status" value="1"/>
</dbReference>
<feature type="domain" description="GHMP kinase C-terminal" evidence="8">
    <location>
        <begin position="209"/>
        <end position="284"/>
    </location>
</feature>
<keyword evidence="2" id="KW-0808">Transferase</keyword>
<dbReference type="Pfam" id="PF00288">
    <property type="entry name" value="GHMP_kinases_N"/>
    <property type="match status" value="1"/>
</dbReference>
<comment type="caution">
    <text evidence="9">The sequence shown here is derived from an EMBL/GenBank/DDBJ whole genome shotgun (WGS) entry which is preliminary data.</text>
</comment>
<dbReference type="Proteomes" id="UP001174909">
    <property type="component" value="Unassembled WGS sequence"/>
</dbReference>
<dbReference type="Pfam" id="PF08544">
    <property type="entry name" value="GHMP_kinases_C"/>
    <property type="match status" value="1"/>
</dbReference>
<dbReference type="Gene3D" id="3.30.230.10">
    <property type="match status" value="1"/>
</dbReference>
<dbReference type="NCBIfam" id="TIGR00191">
    <property type="entry name" value="thrB"/>
    <property type="match status" value="1"/>
</dbReference>
<dbReference type="InterPro" id="IPR013750">
    <property type="entry name" value="GHMP_kinase_C_dom"/>
</dbReference>
<keyword evidence="1" id="KW-0028">Amino-acid biosynthesis</keyword>
<keyword evidence="5 9" id="KW-0418">Kinase</keyword>
<evidence type="ECO:0000256" key="6">
    <source>
        <dbReference type="ARBA" id="ARBA00022840"/>
    </source>
</evidence>
<name>A0AA35R4G8_GEOBA</name>
<dbReference type="GO" id="GO:0004413">
    <property type="term" value="F:homoserine kinase activity"/>
    <property type="evidence" value="ECO:0007669"/>
    <property type="project" value="InterPro"/>
</dbReference>
<evidence type="ECO:0000256" key="4">
    <source>
        <dbReference type="ARBA" id="ARBA00022741"/>
    </source>
</evidence>
<accession>A0AA35R4G8</accession>
<keyword evidence="4" id="KW-0547">Nucleotide-binding</keyword>
<keyword evidence="6" id="KW-0067">ATP-binding</keyword>
<dbReference type="InterPro" id="IPR006204">
    <property type="entry name" value="GHMP_kinase_N_dom"/>
</dbReference>
<evidence type="ECO:0000313" key="10">
    <source>
        <dbReference type="Proteomes" id="UP001174909"/>
    </source>
</evidence>
<dbReference type="PANTHER" id="PTHR20861">
    <property type="entry name" value="HOMOSERINE/4-DIPHOSPHOCYTIDYL-2-C-METHYL-D-ERYTHRITOL KINASE"/>
    <property type="match status" value="1"/>
</dbReference>
<protein>
    <submittedName>
        <fullName evidence="9">Homoserine kinase</fullName>
    </submittedName>
</protein>
<evidence type="ECO:0000256" key="2">
    <source>
        <dbReference type="ARBA" id="ARBA00022679"/>
    </source>
</evidence>
<reference evidence="9" key="1">
    <citation type="submission" date="2023-03" db="EMBL/GenBank/DDBJ databases">
        <authorList>
            <person name="Steffen K."/>
            <person name="Cardenas P."/>
        </authorList>
    </citation>
    <scope>NUCLEOTIDE SEQUENCE</scope>
</reference>
<dbReference type="GO" id="GO:0009088">
    <property type="term" value="P:threonine biosynthetic process"/>
    <property type="evidence" value="ECO:0007669"/>
    <property type="project" value="UniProtKB-KW"/>
</dbReference>
<gene>
    <name evidence="9" type="ORF">GBAR_LOCUS3788</name>
</gene>
<keyword evidence="3" id="KW-0791">Threonine biosynthesis</keyword>
<dbReference type="Gene3D" id="3.30.70.890">
    <property type="entry name" value="GHMP kinase, C-terminal domain"/>
    <property type="match status" value="1"/>
</dbReference>
<dbReference type="InterPro" id="IPR020568">
    <property type="entry name" value="Ribosomal_Su5_D2-typ_SF"/>
</dbReference>
<sequence length="305" mass="32128">MPPTFNRKATARIPASTTNLGPGFDVLGLALQLYSTVTLELSETDTEVIVSGVDADKIPSTPAHVAFQAVELVFHRSGTKRPKGFKLQIENGIPAIRGLGGSGTAILGGLLTANALCGTPFSHPELLNFATELEGHPDNVAASLYGGLVVSAQEDAQVHTVRLECPSLLSIVLAIPDFPLSTEQARGVLPTSVSFADAIYNTSRSTLLIASIATRQFEMLRVAMKDRLHQPYRASLIPGFDDVAEAATTAGALSVALSGAGPTVAAYCLEHTEQVAEKMQGAFKKHQIAADIKILKPDARGASVF</sequence>
<dbReference type="InterPro" id="IPR000870">
    <property type="entry name" value="Homoserine_kinase"/>
</dbReference>
<organism evidence="9 10">
    <name type="scientific">Geodia barretti</name>
    <name type="common">Barrett's horny sponge</name>
    <dbReference type="NCBI Taxonomy" id="519541"/>
    <lineage>
        <taxon>Eukaryota</taxon>
        <taxon>Metazoa</taxon>
        <taxon>Porifera</taxon>
        <taxon>Demospongiae</taxon>
        <taxon>Heteroscleromorpha</taxon>
        <taxon>Tetractinellida</taxon>
        <taxon>Astrophorina</taxon>
        <taxon>Geodiidae</taxon>
        <taxon>Geodia</taxon>
    </lineage>
</organism>
<dbReference type="SUPFAM" id="SSF54211">
    <property type="entry name" value="Ribosomal protein S5 domain 2-like"/>
    <property type="match status" value="1"/>
</dbReference>
<dbReference type="SUPFAM" id="SSF55060">
    <property type="entry name" value="GHMP Kinase, C-terminal domain"/>
    <property type="match status" value="1"/>
</dbReference>
<dbReference type="PIRSF" id="PIRSF000676">
    <property type="entry name" value="Homoser_kin"/>
    <property type="match status" value="1"/>
</dbReference>
<dbReference type="InterPro" id="IPR014721">
    <property type="entry name" value="Ribsml_uS5_D2-typ_fold_subgr"/>
</dbReference>